<dbReference type="InterPro" id="IPR030470">
    <property type="entry name" value="UbiA_prenylTrfase_CS"/>
</dbReference>
<feature type="transmembrane region" description="Helical" evidence="10">
    <location>
        <begin position="186"/>
        <end position="207"/>
    </location>
</feature>
<dbReference type="HAMAP" id="MF_00154">
    <property type="entry name" value="CyoE_CtaB"/>
    <property type="match status" value="1"/>
</dbReference>
<evidence type="ECO:0000313" key="11">
    <source>
        <dbReference type="EMBL" id="MDC3416515.1"/>
    </source>
</evidence>
<evidence type="ECO:0000256" key="6">
    <source>
        <dbReference type="ARBA" id="ARBA00022989"/>
    </source>
</evidence>
<comment type="miscellaneous">
    <text evidence="10">Carbon 2 of the heme B porphyrin ring is defined according to the Fischer nomenclature.</text>
</comment>
<dbReference type="PROSITE" id="PS00943">
    <property type="entry name" value="UBIA"/>
    <property type="match status" value="1"/>
</dbReference>
<feature type="transmembrane region" description="Helical" evidence="10">
    <location>
        <begin position="30"/>
        <end position="54"/>
    </location>
</feature>
<comment type="function">
    <text evidence="10">Converts heme B (protoheme IX) to heme O by substitution of the vinyl group on carbon 2 of heme B porphyrin ring with a hydroxyethyl farnesyl side group.</text>
</comment>
<evidence type="ECO:0000256" key="7">
    <source>
        <dbReference type="ARBA" id="ARBA00023133"/>
    </source>
</evidence>
<feature type="transmembrane region" description="Helical" evidence="10">
    <location>
        <begin position="256"/>
        <end position="276"/>
    </location>
</feature>
<dbReference type="GO" id="GO:0008495">
    <property type="term" value="F:protoheme IX farnesyltransferase activity"/>
    <property type="evidence" value="ECO:0007669"/>
    <property type="project" value="UniProtKB-UniRule"/>
</dbReference>
<proteinExistence type="inferred from homology"/>
<evidence type="ECO:0000256" key="10">
    <source>
        <dbReference type="HAMAP-Rule" id="MF_00154"/>
    </source>
</evidence>
<evidence type="ECO:0000256" key="1">
    <source>
        <dbReference type="ARBA" id="ARBA00004651"/>
    </source>
</evidence>
<dbReference type="GO" id="GO:0048034">
    <property type="term" value="P:heme O biosynthetic process"/>
    <property type="evidence" value="ECO:0007669"/>
    <property type="project" value="UniProtKB-UniRule"/>
</dbReference>
<dbReference type="FunFam" id="1.10.357.140:FF:000001">
    <property type="entry name" value="Protoheme IX farnesyltransferase"/>
    <property type="match status" value="1"/>
</dbReference>
<evidence type="ECO:0000256" key="9">
    <source>
        <dbReference type="ARBA" id="ARBA00047690"/>
    </source>
</evidence>
<evidence type="ECO:0000313" key="12">
    <source>
        <dbReference type="Proteomes" id="UP001145069"/>
    </source>
</evidence>
<dbReference type="InterPro" id="IPR044878">
    <property type="entry name" value="UbiA_sf"/>
</dbReference>
<evidence type="ECO:0000256" key="2">
    <source>
        <dbReference type="ARBA" id="ARBA00004919"/>
    </source>
</evidence>
<keyword evidence="5 10" id="KW-0812">Transmembrane</keyword>
<dbReference type="GO" id="GO:0005886">
    <property type="term" value="C:plasma membrane"/>
    <property type="evidence" value="ECO:0007669"/>
    <property type="project" value="UniProtKB-SubCell"/>
</dbReference>
<feature type="transmembrane region" description="Helical" evidence="10">
    <location>
        <begin position="235"/>
        <end position="250"/>
    </location>
</feature>
<dbReference type="NCBIfam" id="TIGR01473">
    <property type="entry name" value="cyoE_ctaB"/>
    <property type="match status" value="1"/>
</dbReference>
<dbReference type="InterPro" id="IPR006369">
    <property type="entry name" value="Protohaem_IX_farnesylTrfase"/>
</dbReference>
<keyword evidence="6 10" id="KW-1133">Transmembrane helix</keyword>
<feature type="transmembrane region" description="Helical" evidence="10">
    <location>
        <begin position="135"/>
        <end position="153"/>
    </location>
</feature>
<comment type="catalytic activity">
    <reaction evidence="9 10">
        <text>heme b + (2E,6E)-farnesyl diphosphate + H2O = Fe(II)-heme o + diphosphate</text>
        <dbReference type="Rhea" id="RHEA:28070"/>
        <dbReference type="ChEBI" id="CHEBI:15377"/>
        <dbReference type="ChEBI" id="CHEBI:33019"/>
        <dbReference type="ChEBI" id="CHEBI:60344"/>
        <dbReference type="ChEBI" id="CHEBI:60530"/>
        <dbReference type="ChEBI" id="CHEBI:175763"/>
        <dbReference type="EC" id="2.5.1.141"/>
    </reaction>
</comment>
<name>A0A9X4AFS1_9BACI</name>
<reference evidence="11" key="1">
    <citation type="submission" date="2022-06" db="EMBL/GenBank/DDBJ databases">
        <title>Aquibacillus sp. a new bacterium isolated from soil saline samples.</title>
        <authorList>
            <person name="Galisteo C."/>
            <person name="De La Haba R."/>
            <person name="Sanchez-Porro C."/>
            <person name="Ventosa A."/>
        </authorList>
    </citation>
    <scope>NUCLEOTIDE SEQUENCE</scope>
    <source>
        <strain evidence="11">3ASR75-54</strain>
    </source>
</reference>
<dbReference type="AlphaFoldDB" id="A0A9X4AFS1"/>
<feature type="transmembrane region" description="Helical" evidence="10">
    <location>
        <begin position="108"/>
        <end position="129"/>
    </location>
</feature>
<keyword evidence="7 10" id="KW-0350">Heme biosynthesis</keyword>
<dbReference type="CDD" id="cd13957">
    <property type="entry name" value="PT_UbiA_Cox10"/>
    <property type="match status" value="1"/>
</dbReference>
<evidence type="ECO:0000256" key="8">
    <source>
        <dbReference type="ARBA" id="ARBA00023136"/>
    </source>
</evidence>
<dbReference type="RefSeq" id="WP_272445518.1">
    <property type="nucleotide sequence ID" value="NZ_JAMQKC010000003.1"/>
</dbReference>
<dbReference type="InterPro" id="IPR000537">
    <property type="entry name" value="UbiA_prenyltransferase"/>
</dbReference>
<comment type="similarity">
    <text evidence="10">Belongs to the UbiA prenyltransferase family. Protoheme IX farnesyltransferase subfamily.</text>
</comment>
<comment type="subcellular location">
    <subcellularLocation>
        <location evidence="1 10">Cell membrane</location>
        <topology evidence="1 10">Multi-pass membrane protein</topology>
    </subcellularLocation>
</comment>
<comment type="caution">
    <text evidence="11">The sequence shown here is derived from an EMBL/GenBank/DDBJ whole genome shotgun (WGS) entry which is preliminary data.</text>
</comment>
<protein>
    <recommendedName>
        <fullName evidence="10">Protoheme IX farnesyltransferase</fullName>
        <ecNumber evidence="10">2.5.1.141</ecNumber>
    </recommendedName>
    <alternativeName>
        <fullName evidence="10">Heme B farnesyltransferase</fullName>
    </alternativeName>
    <alternativeName>
        <fullName evidence="10">Heme O synthase</fullName>
    </alternativeName>
</protein>
<dbReference type="PANTHER" id="PTHR43448:SF2">
    <property type="entry name" value="PROTOHEME IX FARNESYLTRANSFERASE, MITOCHONDRIAL"/>
    <property type="match status" value="1"/>
</dbReference>
<dbReference type="Pfam" id="PF01040">
    <property type="entry name" value="UbiA"/>
    <property type="match status" value="1"/>
</dbReference>
<keyword evidence="12" id="KW-1185">Reference proteome</keyword>
<evidence type="ECO:0000256" key="5">
    <source>
        <dbReference type="ARBA" id="ARBA00022692"/>
    </source>
</evidence>
<keyword evidence="3 10" id="KW-1003">Cell membrane</keyword>
<dbReference type="PANTHER" id="PTHR43448">
    <property type="entry name" value="PROTOHEME IX FARNESYLTRANSFERASE, MITOCHONDRIAL"/>
    <property type="match status" value="1"/>
</dbReference>
<dbReference type="Proteomes" id="UP001145069">
    <property type="component" value="Unassembled WGS sequence"/>
</dbReference>
<feature type="transmembrane region" description="Helical" evidence="10">
    <location>
        <begin position="160"/>
        <end position="180"/>
    </location>
</feature>
<keyword evidence="8 10" id="KW-0472">Membrane</keyword>
<evidence type="ECO:0000256" key="4">
    <source>
        <dbReference type="ARBA" id="ARBA00022679"/>
    </source>
</evidence>
<feature type="transmembrane region" description="Helical" evidence="10">
    <location>
        <begin position="66"/>
        <end position="87"/>
    </location>
</feature>
<accession>A0A9X4AFS1</accession>
<comment type="subunit">
    <text evidence="10">Interacts with CtaA.</text>
</comment>
<dbReference type="EMBL" id="JAMQKC010000003">
    <property type="protein sequence ID" value="MDC3416515.1"/>
    <property type="molecule type" value="Genomic_DNA"/>
</dbReference>
<comment type="pathway">
    <text evidence="2 10">Porphyrin-containing compound metabolism; heme O biosynthesis; heme O from protoheme: step 1/1.</text>
</comment>
<evidence type="ECO:0000256" key="3">
    <source>
        <dbReference type="ARBA" id="ARBA00022475"/>
    </source>
</evidence>
<organism evidence="11 12">
    <name type="scientific">Aquibacillus salsiterrae</name>
    <dbReference type="NCBI Taxonomy" id="2950439"/>
    <lineage>
        <taxon>Bacteria</taxon>
        <taxon>Bacillati</taxon>
        <taxon>Bacillota</taxon>
        <taxon>Bacilli</taxon>
        <taxon>Bacillales</taxon>
        <taxon>Bacillaceae</taxon>
        <taxon>Aquibacillus</taxon>
    </lineage>
</organism>
<feature type="transmembrane region" description="Helical" evidence="10">
    <location>
        <begin position="288"/>
        <end position="311"/>
    </location>
</feature>
<sequence length="312" mass="34937">MNKVETTSTQILHNSEKNENTTTLWMDLKALLKVGIINSNVMTAFAGFWLALYFTGASFTDHLVTLLFAMIGTALVIAGACVLNNYYDRDIDPVMQRTKTRPTVTGSIPLAYILLLGILLSILGVVLLALTTIQAAIFGLIGWFAYFVLYTIWSKRRYTINTAIGSLSGAVPPVIGWTAVEPQLDIIPIALFLIMFIWQTPHFLALAMKKSEDYRKAGIPMLPVVYGFPITKRQIVVYVACLLPLPFYLYSLGKVFIILATLLNVGWLILGVRGFYSKDDLKWAHGMFMYSLFYLTIFFISMVLLTFLPVVS</sequence>
<gene>
    <name evidence="11" type="primary">cyoE</name>
    <name evidence="10" type="synonym">ctaB</name>
    <name evidence="11" type="ORF">NC799_06250</name>
</gene>
<dbReference type="Gene3D" id="1.10.357.140">
    <property type="entry name" value="UbiA prenyltransferase"/>
    <property type="match status" value="1"/>
</dbReference>
<dbReference type="EC" id="2.5.1.141" evidence="10"/>
<keyword evidence="4 10" id="KW-0808">Transferase</keyword>